<sequence length="71" mass="7690">MEQSSALTGNLEPDPAGLQAGRYDAIKVPESWAPCSFSVIAGLCGDSRSEYEDEMSNRALAHTMVTIRSNR</sequence>
<keyword evidence="2" id="KW-1185">Reference proteome</keyword>
<evidence type="ECO:0000313" key="2">
    <source>
        <dbReference type="Proteomes" id="UP000677054"/>
    </source>
</evidence>
<gene>
    <name evidence="1" type="ORF">DSTB1V02_LOCUS892</name>
</gene>
<dbReference type="EMBL" id="CAJPEV010000072">
    <property type="protein sequence ID" value="CAG0880080.1"/>
    <property type="molecule type" value="Genomic_DNA"/>
</dbReference>
<dbReference type="EMBL" id="LR899589">
    <property type="protein sequence ID" value="CAD7240890.1"/>
    <property type="molecule type" value="Genomic_DNA"/>
</dbReference>
<name>A0A7R8X730_9CRUS</name>
<organism evidence="1">
    <name type="scientific">Darwinula stevensoni</name>
    <dbReference type="NCBI Taxonomy" id="69355"/>
    <lineage>
        <taxon>Eukaryota</taxon>
        <taxon>Metazoa</taxon>
        <taxon>Ecdysozoa</taxon>
        <taxon>Arthropoda</taxon>
        <taxon>Crustacea</taxon>
        <taxon>Oligostraca</taxon>
        <taxon>Ostracoda</taxon>
        <taxon>Podocopa</taxon>
        <taxon>Podocopida</taxon>
        <taxon>Darwinulocopina</taxon>
        <taxon>Darwinuloidea</taxon>
        <taxon>Darwinulidae</taxon>
        <taxon>Darwinula</taxon>
    </lineage>
</organism>
<accession>A0A7R8X730</accession>
<evidence type="ECO:0000313" key="1">
    <source>
        <dbReference type="EMBL" id="CAD7240890.1"/>
    </source>
</evidence>
<dbReference type="Proteomes" id="UP000677054">
    <property type="component" value="Unassembled WGS sequence"/>
</dbReference>
<protein>
    <submittedName>
        <fullName evidence="1">Uncharacterized protein</fullName>
    </submittedName>
</protein>
<reference evidence="1" key="1">
    <citation type="submission" date="2020-11" db="EMBL/GenBank/DDBJ databases">
        <authorList>
            <person name="Tran Van P."/>
        </authorList>
    </citation>
    <scope>NUCLEOTIDE SEQUENCE</scope>
</reference>
<proteinExistence type="predicted"/>
<dbReference type="AlphaFoldDB" id="A0A7R8X730"/>